<keyword evidence="1" id="KW-0677">Repeat</keyword>
<dbReference type="OMA" id="DLDGRSM"/>
<evidence type="ECO:0000256" key="3">
    <source>
        <dbReference type="PROSITE-ProRule" id="PRU00176"/>
    </source>
</evidence>
<dbReference type="AlphaFoldDB" id="A0A0L0DKJ5"/>
<accession>A0A0L0DKJ5</accession>
<evidence type="ECO:0000259" key="4">
    <source>
        <dbReference type="PROSITE" id="PS50102"/>
    </source>
</evidence>
<dbReference type="PANTHER" id="PTHR23236">
    <property type="entry name" value="EUKARYOTIC TRANSLATION INITIATION FACTOR 4B/4H"/>
    <property type="match status" value="1"/>
</dbReference>
<feature type="domain" description="RRM" evidence="4">
    <location>
        <begin position="6"/>
        <end position="82"/>
    </location>
</feature>
<dbReference type="SMART" id="SM00360">
    <property type="entry name" value="RRM"/>
    <property type="match status" value="1"/>
</dbReference>
<evidence type="ECO:0000313" key="6">
    <source>
        <dbReference type="Proteomes" id="UP000054408"/>
    </source>
</evidence>
<keyword evidence="6" id="KW-1185">Reference proteome</keyword>
<reference evidence="5 6" key="1">
    <citation type="submission" date="2010-05" db="EMBL/GenBank/DDBJ databases">
        <title>The Genome Sequence of Thecamonas trahens ATCC 50062.</title>
        <authorList>
            <consortium name="The Broad Institute Genome Sequencing Platform"/>
            <person name="Russ C."/>
            <person name="Cuomo C."/>
            <person name="Shea T."/>
            <person name="Young S.K."/>
            <person name="Zeng Q."/>
            <person name="Koehrsen M."/>
            <person name="Haas B."/>
            <person name="Borodovsky M."/>
            <person name="Guigo R."/>
            <person name="Alvarado L."/>
            <person name="Berlin A."/>
            <person name="Bochicchio J."/>
            <person name="Borenstein D."/>
            <person name="Chapman S."/>
            <person name="Chen Z."/>
            <person name="Freedman E."/>
            <person name="Gellesch M."/>
            <person name="Goldberg J."/>
            <person name="Griggs A."/>
            <person name="Gujja S."/>
            <person name="Heilman E."/>
            <person name="Heiman D."/>
            <person name="Hepburn T."/>
            <person name="Howarth C."/>
            <person name="Jen D."/>
            <person name="Larson L."/>
            <person name="Mehta T."/>
            <person name="Park D."/>
            <person name="Pearson M."/>
            <person name="Roberts A."/>
            <person name="Saif S."/>
            <person name="Shenoy N."/>
            <person name="Sisk P."/>
            <person name="Stolte C."/>
            <person name="Sykes S."/>
            <person name="Thomson T."/>
            <person name="Walk T."/>
            <person name="White J."/>
            <person name="Yandava C."/>
            <person name="Burger G."/>
            <person name="Gray M.W."/>
            <person name="Holland P.W.H."/>
            <person name="King N."/>
            <person name="Lang F.B.F."/>
            <person name="Roger A.J."/>
            <person name="Ruiz-Trillo I."/>
            <person name="Lander E."/>
            <person name="Nusbaum C."/>
        </authorList>
    </citation>
    <scope>NUCLEOTIDE SEQUENCE [LARGE SCALE GENOMIC DNA]</scope>
    <source>
        <strain evidence="5 6">ATCC 50062</strain>
    </source>
</reference>
<dbReference type="InterPro" id="IPR000504">
    <property type="entry name" value="RRM_dom"/>
</dbReference>
<dbReference type="InterPro" id="IPR035979">
    <property type="entry name" value="RBD_domain_sf"/>
</dbReference>
<name>A0A0L0DKJ5_THETB</name>
<evidence type="ECO:0000256" key="1">
    <source>
        <dbReference type="ARBA" id="ARBA00022737"/>
    </source>
</evidence>
<sequence length="82" mass="8648">MSSRRNTVFVANIAMSVSPGEVEAALSQAGEVASVQFTTTASGKHRGFGYIDFTTREAAVAATELEGLELGGKPIRIDLCEK</sequence>
<dbReference type="Pfam" id="PF00076">
    <property type="entry name" value="RRM_1"/>
    <property type="match status" value="1"/>
</dbReference>
<protein>
    <recommendedName>
        <fullName evidence="4">RRM domain-containing protein</fullName>
    </recommendedName>
</protein>
<keyword evidence="2 3" id="KW-0694">RNA-binding</keyword>
<dbReference type="RefSeq" id="XP_013755750.1">
    <property type="nucleotide sequence ID" value="XM_013900296.1"/>
</dbReference>
<proteinExistence type="predicted"/>
<dbReference type="GO" id="GO:0003723">
    <property type="term" value="F:RNA binding"/>
    <property type="evidence" value="ECO:0007669"/>
    <property type="project" value="UniProtKB-UniRule"/>
</dbReference>
<dbReference type="PANTHER" id="PTHR23236:SF119">
    <property type="entry name" value="NUCLEAR RNA-BINDING PROTEIN SART-3"/>
    <property type="match status" value="1"/>
</dbReference>
<dbReference type="PROSITE" id="PS50102">
    <property type="entry name" value="RRM"/>
    <property type="match status" value="1"/>
</dbReference>
<dbReference type="EMBL" id="GL349470">
    <property type="protein sequence ID" value="KNC51893.1"/>
    <property type="molecule type" value="Genomic_DNA"/>
</dbReference>
<gene>
    <name evidence="5" type="ORF">AMSG_07992</name>
</gene>
<dbReference type="InterPro" id="IPR012677">
    <property type="entry name" value="Nucleotide-bd_a/b_plait_sf"/>
</dbReference>
<organism evidence="5 6">
    <name type="scientific">Thecamonas trahens ATCC 50062</name>
    <dbReference type="NCBI Taxonomy" id="461836"/>
    <lineage>
        <taxon>Eukaryota</taxon>
        <taxon>Apusozoa</taxon>
        <taxon>Apusomonadida</taxon>
        <taxon>Apusomonadidae</taxon>
        <taxon>Thecamonas</taxon>
    </lineage>
</organism>
<evidence type="ECO:0000313" key="5">
    <source>
        <dbReference type="EMBL" id="KNC51893.1"/>
    </source>
</evidence>
<dbReference type="STRING" id="461836.A0A0L0DKJ5"/>
<dbReference type="OrthoDB" id="439808at2759"/>
<dbReference type="GeneID" id="25566786"/>
<dbReference type="Gene3D" id="3.30.70.330">
    <property type="match status" value="1"/>
</dbReference>
<dbReference type="Proteomes" id="UP000054408">
    <property type="component" value="Unassembled WGS sequence"/>
</dbReference>
<dbReference type="SUPFAM" id="SSF54928">
    <property type="entry name" value="RNA-binding domain, RBD"/>
    <property type="match status" value="1"/>
</dbReference>
<evidence type="ECO:0000256" key="2">
    <source>
        <dbReference type="ARBA" id="ARBA00022884"/>
    </source>
</evidence>